<comment type="caution">
    <text evidence="1">The sequence shown here is derived from an EMBL/GenBank/DDBJ whole genome shotgun (WGS) entry which is preliminary data.</text>
</comment>
<evidence type="ECO:0000313" key="1">
    <source>
        <dbReference type="EMBL" id="KAI0085489.1"/>
    </source>
</evidence>
<gene>
    <name evidence="1" type="ORF">BDY19DRAFT_996628</name>
</gene>
<evidence type="ECO:0000313" key="2">
    <source>
        <dbReference type="Proteomes" id="UP001055072"/>
    </source>
</evidence>
<name>A0ACB8TU55_9APHY</name>
<sequence length="403" mass="45573">MKSLFPNWMTSYIGHVFISKRLRLRPWSEWSLCTVQTCRGDFQRATLVTWLRPAWLLAGWNVFFHKQNWNIHFSLGTPNVIPYSSPVLGAIYDADLGSLRDLFCRRIASIWDTDIDGRTAFWHACKLWQEDHDGDKWEIVRFYMDVGANSLLFAEASRAFSAHDSLTLGLLQHLSDHQPGCQSLAARLQTNPVAIEALRSLFNIDPMDALEDYANRKRSSIADVPGFLASFSDTECDPSDCLSVLKAFGYGPLEYAIRFSPQSVASVLEDGEDATSEPFLACAIERGRSFLIKPLLDASADVGIKGRRGYTALHQACFWCFYPCFNELVLWAGDRIDWDVRTPEGQSALDLFEIGVEEGRTWYLDQSEIDEWRSILVAHIGVRKDEHTADEPLHIPGAFPGPL</sequence>
<organism evidence="1 2">
    <name type="scientific">Irpex rosettiformis</name>
    <dbReference type="NCBI Taxonomy" id="378272"/>
    <lineage>
        <taxon>Eukaryota</taxon>
        <taxon>Fungi</taxon>
        <taxon>Dikarya</taxon>
        <taxon>Basidiomycota</taxon>
        <taxon>Agaricomycotina</taxon>
        <taxon>Agaricomycetes</taxon>
        <taxon>Polyporales</taxon>
        <taxon>Irpicaceae</taxon>
        <taxon>Irpex</taxon>
    </lineage>
</organism>
<accession>A0ACB8TU55</accession>
<dbReference type="EMBL" id="MU274930">
    <property type="protein sequence ID" value="KAI0085489.1"/>
    <property type="molecule type" value="Genomic_DNA"/>
</dbReference>
<protein>
    <submittedName>
        <fullName evidence="1">Uncharacterized protein</fullName>
    </submittedName>
</protein>
<proteinExistence type="predicted"/>
<keyword evidence="2" id="KW-1185">Reference proteome</keyword>
<reference evidence="1" key="1">
    <citation type="journal article" date="2021" name="Environ. Microbiol.">
        <title>Gene family expansions and transcriptome signatures uncover fungal adaptations to wood decay.</title>
        <authorList>
            <person name="Hage H."/>
            <person name="Miyauchi S."/>
            <person name="Viragh M."/>
            <person name="Drula E."/>
            <person name="Min B."/>
            <person name="Chaduli D."/>
            <person name="Navarro D."/>
            <person name="Favel A."/>
            <person name="Norest M."/>
            <person name="Lesage-Meessen L."/>
            <person name="Balint B."/>
            <person name="Merenyi Z."/>
            <person name="de Eugenio L."/>
            <person name="Morin E."/>
            <person name="Martinez A.T."/>
            <person name="Baldrian P."/>
            <person name="Stursova M."/>
            <person name="Martinez M.J."/>
            <person name="Novotny C."/>
            <person name="Magnuson J.K."/>
            <person name="Spatafora J.W."/>
            <person name="Maurice S."/>
            <person name="Pangilinan J."/>
            <person name="Andreopoulos W."/>
            <person name="LaButti K."/>
            <person name="Hundley H."/>
            <person name="Na H."/>
            <person name="Kuo A."/>
            <person name="Barry K."/>
            <person name="Lipzen A."/>
            <person name="Henrissat B."/>
            <person name="Riley R."/>
            <person name="Ahrendt S."/>
            <person name="Nagy L.G."/>
            <person name="Grigoriev I.V."/>
            <person name="Martin F."/>
            <person name="Rosso M.N."/>
        </authorList>
    </citation>
    <scope>NUCLEOTIDE SEQUENCE</scope>
    <source>
        <strain evidence="1">CBS 384.51</strain>
    </source>
</reference>
<dbReference type="Proteomes" id="UP001055072">
    <property type="component" value="Unassembled WGS sequence"/>
</dbReference>